<name>A0A951P9M8_9CYAN</name>
<evidence type="ECO:0000256" key="3">
    <source>
        <dbReference type="ARBA" id="ARBA00012054"/>
    </source>
</evidence>
<evidence type="ECO:0000256" key="2">
    <source>
        <dbReference type="ARBA" id="ARBA00008420"/>
    </source>
</evidence>
<evidence type="ECO:0000313" key="10">
    <source>
        <dbReference type="EMBL" id="MBW4465428.1"/>
    </source>
</evidence>
<dbReference type="InterPro" id="IPR002575">
    <property type="entry name" value="Aminoglycoside_PTrfase"/>
</dbReference>
<evidence type="ECO:0000313" key="11">
    <source>
        <dbReference type="Proteomes" id="UP000707356"/>
    </source>
</evidence>
<accession>A0A951P9M8</accession>
<dbReference type="Gene3D" id="3.40.50.300">
    <property type="entry name" value="P-loop containing nucleotide triphosphate hydrolases"/>
    <property type="match status" value="1"/>
</dbReference>
<dbReference type="InterPro" id="IPR011009">
    <property type="entry name" value="Kinase-like_dom_sf"/>
</dbReference>
<sequence length="518" mass="58383">MTDSLLPDLIQQMLRPDFYPHPVQSSSPDSTSANTVQLIQTHISYVLLTGEFAYKIKKPLNFGFLNYSTLEARQHFCEEELRLNQRGAAQIYLEVLPITQSAEGYQLGGAGEAVEYAVKMQQFPQDTLLTNLFEQGKLTPELLQQLAKTIAEFHAKTASSDYIRSFGEVSQIRQAFDENFEQTVQYIGGPQTQQQFDETQAYCNQFFASQTALFEQRVAADRIRECHGDLHLRNIAYWHETLLLFDCIEFNESFRFVDVMFDVAYIVMDLEARQRPDLSSLFLNAYAEQTGDWEGLQVLPIYVNRQTYVRAKVTSFLLSDPGVPAAEKQQAQETAALYYRLAWQFSQPRQGKLMVMSGLSGSGKSTTARQIAAQGAIQIRSDAVRKHLGGIPLEQRGDADLYTPEMTEKTYARLLELGLALAAQGYAVVLDAKYDRVALRQQVIEQAASQQMPLQIIHCAAPLEVLKQRLDQRQGDIADATADLLAKQVFEPFTASEQAYVTSIDTTQPIEPQLHNLS</sequence>
<dbReference type="InterPro" id="IPR052732">
    <property type="entry name" value="Cell-binding_unc_protein"/>
</dbReference>
<reference evidence="10" key="1">
    <citation type="submission" date="2021-05" db="EMBL/GenBank/DDBJ databases">
        <authorList>
            <person name="Pietrasiak N."/>
            <person name="Ward R."/>
            <person name="Stajich J.E."/>
            <person name="Kurbessoian T."/>
        </authorList>
    </citation>
    <scope>NUCLEOTIDE SEQUENCE</scope>
    <source>
        <strain evidence="10">GSE-TBD4-15B</strain>
    </source>
</reference>
<keyword evidence="5" id="KW-0547">Nucleotide-binding</keyword>
<dbReference type="InterPro" id="IPR006001">
    <property type="entry name" value="Therm_gnt_kin"/>
</dbReference>
<dbReference type="PANTHER" id="PTHR43883:SF1">
    <property type="entry name" value="GLUCONOKINASE"/>
    <property type="match status" value="1"/>
</dbReference>
<feature type="domain" description="Aminoglycoside phosphotransferase" evidence="9">
    <location>
        <begin position="133"/>
        <end position="297"/>
    </location>
</feature>
<dbReference type="GO" id="GO:0005524">
    <property type="term" value="F:ATP binding"/>
    <property type="evidence" value="ECO:0007669"/>
    <property type="project" value="UniProtKB-KW"/>
</dbReference>
<dbReference type="InterPro" id="IPR027417">
    <property type="entry name" value="P-loop_NTPase"/>
</dbReference>
<evidence type="ECO:0000256" key="7">
    <source>
        <dbReference type="ARBA" id="ARBA00022840"/>
    </source>
</evidence>
<evidence type="ECO:0000259" key="9">
    <source>
        <dbReference type="Pfam" id="PF01636"/>
    </source>
</evidence>
<comment type="similarity">
    <text evidence="2">Belongs to the gluconokinase GntK/GntV family.</text>
</comment>
<evidence type="ECO:0000256" key="5">
    <source>
        <dbReference type="ARBA" id="ARBA00022741"/>
    </source>
</evidence>
<dbReference type="Pfam" id="PF13671">
    <property type="entry name" value="AAA_33"/>
    <property type="match status" value="1"/>
</dbReference>
<proteinExistence type="inferred from homology"/>
<dbReference type="EC" id="2.7.1.12" evidence="3"/>
<evidence type="ECO:0000256" key="6">
    <source>
        <dbReference type="ARBA" id="ARBA00022777"/>
    </source>
</evidence>
<dbReference type="Gene3D" id="3.90.1200.10">
    <property type="match status" value="1"/>
</dbReference>
<evidence type="ECO:0000256" key="4">
    <source>
        <dbReference type="ARBA" id="ARBA00022679"/>
    </source>
</evidence>
<dbReference type="GO" id="GO:0005975">
    <property type="term" value="P:carbohydrate metabolic process"/>
    <property type="evidence" value="ECO:0007669"/>
    <property type="project" value="InterPro"/>
</dbReference>
<evidence type="ECO:0000256" key="1">
    <source>
        <dbReference type="ARBA" id="ARBA00004761"/>
    </source>
</evidence>
<comment type="caution">
    <text evidence="10">The sequence shown here is derived from an EMBL/GenBank/DDBJ whole genome shotgun (WGS) entry which is preliminary data.</text>
</comment>
<dbReference type="AlphaFoldDB" id="A0A951P9M8"/>
<protein>
    <recommendedName>
        <fullName evidence="3">gluconokinase</fullName>
        <ecNumber evidence="3">2.7.1.12</ecNumber>
    </recommendedName>
</protein>
<dbReference type="EMBL" id="JAHHHV010000043">
    <property type="protein sequence ID" value="MBW4465428.1"/>
    <property type="molecule type" value="Genomic_DNA"/>
</dbReference>
<keyword evidence="4" id="KW-0808">Transferase</keyword>
<comment type="pathway">
    <text evidence="1">Carbohydrate acid metabolism.</text>
</comment>
<dbReference type="SUPFAM" id="SSF56112">
    <property type="entry name" value="Protein kinase-like (PK-like)"/>
    <property type="match status" value="1"/>
</dbReference>
<keyword evidence="7" id="KW-0067">ATP-binding</keyword>
<keyword evidence="6" id="KW-0418">Kinase</keyword>
<dbReference type="Proteomes" id="UP000707356">
    <property type="component" value="Unassembled WGS sequence"/>
</dbReference>
<organism evidence="10 11">
    <name type="scientific">Pegethrix bostrychoides GSE-TBD4-15B</name>
    <dbReference type="NCBI Taxonomy" id="2839662"/>
    <lineage>
        <taxon>Bacteria</taxon>
        <taxon>Bacillati</taxon>
        <taxon>Cyanobacteriota</taxon>
        <taxon>Cyanophyceae</taxon>
        <taxon>Oculatellales</taxon>
        <taxon>Oculatellaceae</taxon>
        <taxon>Pegethrix</taxon>
    </lineage>
</organism>
<dbReference type="CDD" id="cd02021">
    <property type="entry name" value="GntK"/>
    <property type="match status" value="1"/>
</dbReference>
<dbReference type="PANTHER" id="PTHR43883">
    <property type="entry name" value="SLR0207 PROTEIN"/>
    <property type="match status" value="1"/>
</dbReference>
<reference evidence="10" key="2">
    <citation type="journal article" date="2022" name="Microbiol. Resour. Announc.">
        <title>Metagenome Sequencing to Explore Phylogenomics of Terrestrial Cyanobacteria.</title>
        <authorList>
            <person name="Ward R.D."/>
            <person name="Stajich J.E."/>
            <person name="Johansen J.R."/>
            <person name="Huntemann M."/>
            <person name="Clum A."/>
            <person name="Foster B."/>
            <person name="Foster B."/>
            <person name="Roux S."/>
            <person name="Palaniappan K."/>
            <person name="Varghese N."/>
            <person name="Mukherjee S."/>
            <person name="Reddy T.B.K."/>
            <person name="Daum C."/>
            <person name="Copeland A."/>
            <person name="Chen I.A."/>
            <person name="Ivanova N.N."/>
            <person name="Kyrpides N.C."/>
            <person name="Shapiro N."/>
            <person name="Eloe-Fadrosh E.A."/>
            <person name="Pietrasiak N."/>
        </authorList>
    </citation>
    <scope>NUCLEOTIDE SEQUENCE</scope>
    <source>
        <strain evidence="10">GSE-TBD4-15B</strain>
    </source>
</reference>
<gene>
    <name evidence="10" type="ORF">KME07_08305</name>
</gene>
<dbReference type="SUPFAM" id="SSF52540">
    <property type="entry name" value="P-loop containing nucleoside triphosphate hydrolases"/>
    <property type="match status" value="1"/>
</dbReference>
<dbReference type="GO" id="GO:0046316">
    <property type="term" value="F:gluconokinase activity"/>
    <property type="evidence" value="ECO:0007669"/>
    <property type="project" value="UniProtKB-EC"/>
</dbReference>
<comment type="catalytic activity">
    <reaction evidence="8">
        <text>D-gluconate + ATP = 6-phospho-D-gluconate + ADP + H(+)</text>
        <dbReference type="Rhea" id="RHEA:19433"/>
        <dbReference type="ChEBI" id="CHEBI:15378"/>
        <dbReference type="ChEBI" id="CHEBI:18391"/>
        <dbReference type="ChEBI" id="CHEBI:30616"/>
        <dbReference type="ChEBI" id="CHEBI:58759"/>
        <dbReference type="ChEBI" id="CHEBI:456216"/>
        <dbReference type="EC" id="2.7.1.12"/>
    </reaction>
</comment>
<dbReference type="Pfam" id="PF01636">
    <property type="entry name" value="APH"/>
    <property type="match status" value="1"/>
</dbReference>
<evidence type="ECO:0000256" key="8">
    <source>
        <dbReference type="ARBA" id="ARBA00048090"/>
    </source>
</evidence>